<sequence>MNRIGRYIPNTLTCCNLIFGCMACIAALEGYSLHAMMYIFVAVAFDFADGMAARLLKAYSPIGKDLDSLADMVSFGVAPGLMLFRFIHERIADPSITLPPYLLYLFYIAALAIPVCSALRLAKFNNDTRQTTTFIGLPVPAHAIFWSSLICTLTSDCDSTGFAMAVDLSPTILLTVTAVTAIVTSLLLVSEIPMFSLKVKSLAWKGNERRYLLILAAVALTIWLGIPGIAMTILLYILLSFAGIRSK</sequence>
<reference evidence="4 7" key="2">
    <citation type="submission" date="2017-09" db="EMBL/GenBank/DDBJ databases">
        <title>Phase variable restriction modification systems are present in the genome sequences of periodontal pathogens Prevotella intermedia, Tannerella forsythia and Porphyromonas gingivalis.</title>
        <authorList>
            <person name="Haigh R.D."/>
            <person name="Crawford L."/>
            <person name="Ralph J."/>
            <person name="Wanford J."/>
            <person name="Vartoukian S.R."/>
            <person name="Hijazib K."/>
            <person name="Wade W."/>
            <person name="Oggioni M.R."/>
        </authorList>
    </citation>
    <scope>NUCLEOTIDE SEQUENCE [LARGE SCALE GENOMIC DNA]</scope>
    <source>
        <strain evidence="4 7">WW11663</strain>
    </source>
</reference>
<feature type="transmembrane region" description="Helical" evidence="3">
    <location>
        <begin position="171"/>
        <end position="190"/>
    </location>
</feature>
<feature type="transmembrane region" description="Helical" evidence="3">
    <location>
        <begin position="102"/>
        <end position="122"/>
    </location>
</feature>
<comment type="similarity">
    <text evidence="2">Belongs to the CDP-alcohol phosphatidyltransferase class-I family.</text>
</comment>
<dbReference type="EMBL" id="NSLJ01000013">
    <property type="protein sequence ID" value="PDP43841.1"/>
    <property type="molecule type" value="Genomic_DNA"/>
</dbReference>
<dbReference type="GO" id="GO:0008654">
    <property type="term" value="P:phospholipid biosynthetic process"/>
    <property type="evidence" value="ECO:0007669"/>
    <property type="project" value="InterPro"/>
</dbReference>
<gene>
    <name evidence="4" type="ORF">CLI86_06355</name>
    <name evidence="5" type="ORF">TFUB20_01630</name>
</gene>
<feature type="transmembrane region" description="Helical" evidence="3">
    <location>
        <begin position="211"/>
        <end position="239"/>
    </location>
</feature>
<dbReference type="RefSeq" id="WP_014225235.1">
    <property type="nucleotide sequence ID" value="NZ_CALHNL010000044.1"/>
</dbReference>
<dbReference type="Gene3D" id="1.20.120.1760">
    <property type="match status" value="1"/>
</dbReference>
<dbReference type="Proteomes" id="UP000219259">
    <property type="component" value="Unassembled WGS sequence"/>
</dbReference>
<protein>
    <submittedName>
        <fullName evidence="5">CDP-alcohol phosphatidyltransferase</fullName>
    </submittedName>
    <submittedName>
        <fullName evidence="4">CDP-diacylglycerol--serine O-phosphatidyltransferase</fullName>
    </submittedName>
</protein>
<keyword evidence="3" id="KW-0472">Membrane</keyword>
<dbReference type="Proteomes" id="UP000182057">
    <property type="component" value="Unassembled WGS sequence"/>
</dbReference>
<feature type="transmembrane region" description="Helical" evidence="3">
    <location>
        <begin position="68"/>
        <end position="87"/>
    </location>
</feature>
<evidence type="ECO:0000256" key="3">
    <source>
        <dbReference type="SAM" id="Phobius"/>
    </source>
</evidence>
<dbReference type="EMBL" id="FMMM01000057">
    <property type="protein sequence ID" value="SCQ22186.1"/>
    <property type="molecule type" value="Genomic_DNA"/>
</dbReference>
<evidence type="ECO:0000313" key="5">
    <source>
        <dbReference type="EMBL" id="SCQ22186.1"/>
    </source>
</evidence>
<dbReference type="GO" id="GO:0016780">
    <property type="term" value="F:phosphotransferase activity, for other substituted phosphate groups"/>
    <property type="evidence" value="ECO:0007669"/>
    <property type="project" value="InterPro"/>
</dbReference>
<feature type="transmembrane region" description="Helical" evidence="3">
    <location>
        <begin position="134"/>
        <end position="155"/>
    </location>
</feature>
<reference evidence="5 6" key="1">
    <citation type="submission" date="2016-09" db="EMBL/GenBank/DDBJ databases">
        <authorList>
            <person name="Capua I."/>
            <person name="De Benedictis P."/>
            <person name="Joannis T."/>
            <person name="Lombin L.H."/>
            <person name="Cattoli G."/>
        </authorList>
    </citation>
    <scope>NUCLEOTIDE SEQUENCE [LARGE SCALE GENOMIC DNA]</scope>
    <source>
        <strain evidence="5 6">UB20</strain>
    </source>
</reference>
<dbReference type="InterPro" id="IPR043130">
    <property type="entry name" value="CDP-OH_PTrfase_TM_dom"/>
</dbReference>
<dbReference type="GeneID" id="34759019"/>
<evidence type="ECO:0000313" key="6">
    <source>
        <dbReference type="Proteomes" id="UP000182057"/>
    </source>
</evidence>
<evidence type="ECO:0000256" key="1">
    <source>
        <dbReference type="ARBA" id="ARBA00022679"/>
    </source>
</evidence>
<keyword evidence="3" id="KW-0812">Transmembrane</keyword>
<dbReference type="Pfam" id="PF01066">
    <property type="entry name" value="CDP-OH_P_transf"/>
    <property type="match status" value="1"/>
</dbReference>
<name>A0A1D3UPN2_TANFO</name>
<keyword evidence="1 2" id="KW-0808">Transferase</keyword>
<feature type="transmembrane region" description="Helical" evidence="3">
    <location>
        <begin position="7"/>
        <end position="28"/>
    </location>
</feature>
<dbReference type="PROSITE" id="PS00379">
    <property type="entry name" value="CDP_ALCOHOL_P_TRANSF"/>
    <property type="match status" value="1"/>
</dbReference>
<evidence type="ECO:0000313" key="4">
    <source>
        <dbReference type="EMBL" id="PDP43841.1"/>
    </source>
</evidence>
<accession>A0A1D3UPN2</accession>
<dbReference type="InterPro" id="IPR048254">
    <property type="entry name" value="CDP_ALCOHOL_P_TRANSF_CS"/>
</dbReference>
<dbReference type="PROSITE" id="PS51257">
    <property type="entry name" value="PROKAR_LIPOPROTEIN"/>
    <property type="match status" value="1"/>
</dbReference>
<evidence type="ECO:0000256" key="2">
    <source>
        <dbReference type="RuleBase" id="RU003750"/>
    </source>
</evidence>
<dbReference type="OMA" id="YRLAKFN"/>
<evidence type="ECO:0000313" key="7">
    <source>
        <dbReference type="Proteomes" id="UP000219259"/>
    </source>
</evidence>
<dbReference type="AlphaFoldDB" id="A0A1D3UPN2"/>
<keyword evidence="3" id="KW-1133">Transmembrane helix</keyword>
<dbReference type="OrthoDB" id="9777147at2"/>
<dbReference type="GO" id="GO:0016020">
    <property type="term" value="C:membrane"/>
    <property type="evidence" value="ECO:0007669"/>
    <property type="project" value="InterPro"/>
</dbReference>
<proteinExistence type="inferred from homology"/>
<organism evidence="5 6">
    <name type="scientific">Tannerella forsythia</name>
    <name type="common">Bacteroides forsythus</name>
    <dbReference type="NCBI Taxonomy" id="28112"/>
    <lineage>
        <taxon>Bacteria</taxon>
        <taxon>Pseudomonadati</taxon>
        <taxon>Bacteroidota</taxon>
        <taxon>Bacteroidia</taxon>
        <taxon>Bacteroidales</taxon>
        <taxon>Tannerellaceae</taxon>
        <taxon>Tannerella</taxon>
    </lineage>
</organism>
<feature type="transmembrane region" description="Helical" evidence="3">
    <location>
        <begin position="34"/>
        <end position="56"/>
    </location>
</feature>
<dbReference type="InterPro" id="IPR000462">
    <property type="entry name" value="CDP-OH_P_trans"/>
</dbReference>